<reference evidence="11" key="2">
    <citation type="submission" date="2012-11" db="EMBL/GenBank/DDBJ databases">
        <authorList>
            <person name="Kuo A."/>
            <person name="Curtis B.A."/>
            <person name="Tanifuji G."/>
            <person name="Burki F."/>
            <person name="Gruber A."/>
            <person name="Irimia M."/>
            <person name="Maruyama S."/>
            <person name="Arias M.C."/>
            <person name="Ball S.G."/>
            <person name="Gile G.H."/>
            <person name="Hirakawa Y."/>
            <person name="Hopkins J.F."/>
            <person name="Rensing S.A."/>
            <person name="Schmutz J."/>
            <person name="Symeonidi A."/>
            <person name="Elias M."/>
            <person name="Eveleigh R.J."/>
            <person name="Herman E.K."/>
            <person name="Klute M.J."/>
            <person name="Nakayama T."/>
            <person name="Obornik M."/>
            <person name="Reyes-Prieto A."/>
            <person name="Armbrust E.V."/>
            <person name="Aves S.J."/>
            <person name="Beiko R.G."/>
            <person name="Coutinho P."/>
            <person name="Dacks J.B."/>
            <person name="Durnford D.G."/>
            <person name="Fast N.M."/>
            <person name="Green B.R."/>
            <person name="Grisdale C."/>
            <person name="Hempe F."/>
            <person name="Henrissat B."/>
            <person name="Hoppner M.P."/>
            <person name="Ishida K.-I."/>
            <person name="Kim E."/>
            <person name="Koreny L."/>
            <person name="Kroth P.G."/>
            <person name="Liu Y."/>
            <person name="Malik S.-B."/>
            <person name="Maier U.G."/>
            <person name="McRose D."/>
            <person name="Mock T."/>
            <person name="Neilson J.A."/>
            <person name="Onodera N.T."/>
            <person name="Poole A.M."/>
            <person name="Pritham E.J."/>
            <person name="Richards T.A."/>
            <person name="Rocap G."/>
            <person name="Roy S.W."/>
            <person name="Sarai C."/>
            <person name="Schaack S."/>
            <person name="Shirato S."/>
            <person name="Slamovits C.H."/>
            <person name="Spencer D.F."/>
            <person name="Suzuki S."/>
            <person name="Worden A.Z."/>
            <person name="Zauner S."/>
            <person name="Barry K."/>
            <person name="Bell C."/>
            <person name="Bharti A.K."/>
            <person name="Crow J.A."/>
            <person name="Grimwood J."/>
            <person name="Kramer R."/>
            <person name="Lindquist E."/>
            <person name="Lucas S."/>
            <person name="Salamov A."/>
            <person name="McFadden G.I."/>
            <person name="Lane C.E."/>
            <person name="Keeling P.J."/>
            <person name="Gray M.W."/>
            <person name="Grigoriev I.V."/>
            <person name="Archibald J.M."/>
        </authorList>
    </citation>
    <scope>NUCLEOTIDE SEQUENCE</scope>
    <source>
        <strain evidence="11">CCMP2712</strain>
    </source>
</reference>
<reference evidence="10" key="3">
    <citation type="submission" date="2016-03" db="UniProtKB">
        <authorList>
            <consortium name="EnsemblProtists"/>
        </authorList>
    </citation>
    <scope>IDENTIFICATION</scope>
</reference>
<name>L1IBE8_GUITC</name>
<dbReference type="GO" id="GO:0001518">
    <property type="term" value="C:voltage-gated sodium channel complex"/>
    <property type="evidence" value="ECO:0007669"/>
    <property type="project" value="TreeGrafter"/>
</dbReference>
<dbReference type="SMART" id="SM00233">
    <property type="entry name" value="PH"/>
    <property type="match status" value="1"/>
</dbReference>
<dbReference type="RefSeq" id="XP_005820219.1">
    <property type="nucleotide sequence ID" value="XM_005820162.1"/>
</dbReference>
<proteinExistence type="predicted"/>
<feature type="transmembrane region" description="Helical" evidence="7">
    <location>
        <begin position="226"/>
        <end position="244"/>
    </location>
</feature>
<sequence length="686" mass="77125">MFNPLPSRRPGGGGWEGEGGGGDSSGDEGNGYAARRNHWGNELSDVSDDNYSVGSFRSQRNIFMPTEDIILSGTLYKKIPRLAVLTSFTVCFANPSNPSIVLDDIPLHEIQDVGFGTELDDMIDAAEGNSKRRSSRRPTKTRKNANTMNADLVFYIQTSEDGKNSGRTFIFQARDEKELNEWFSNITTASKDSKKARKLQTEKTKIGNSNRKWLQVNCLKLYKNRIYRATCSTVILFAVAMTLYQTEVYYTTATSAGRLLSDGAVTAFNIGCSLFFLVELFVMVVGHIPRWQQKFVIQAWNSVDIVVIVISVIAATFDVKALRPVRILRILRVLGRLRSFKRILRGLQKAIRPVASALGLLMIVTCSYAVLATNLYGYSSLDDSSWNEVKPEFFGTLSASLFTMFQIATGDSWASYVARPVYMAEKGTFDRAVALFFSSYVLSTGVVLINVVVAVLLDELIQTITIEKTAAQEAHELEMEQKRQAARISGVMDPVIEMIAKFSDKKDLEDRIQSLFRTLDIAEEGMLDFDKINSGFLAMRLSVPDDFEQYLNKDGSLTMQRTLCSEDGEISRDQFHAIVIKELLRYSEREAANSMNEVHLQRARACQKTYITHQADNIQRSMLLNLKLLALDIEVVKKRRSPIDQLKEDLESVEAQLDEMTEQVQLLTDSFLTQAFTSRSKAIHVH</sequence>
<accession>L1IBE8</accession>
<dbReference type="InterPro" id="IPR001849">
    <property type="entry name" value="PH_domain"/>
</dbReference>
<dbReference type="GO" id="GO:0005248">
    <property type="term" value="F:voltage-gated sodium channel activity"/>
    <property type="evidence" value="ECO:0007669"/>
    <property type="project" value="TreeGrafter"/>
</dbReference>
<dbReference type="SUPFAM" id="SSF81324">
    <property type="entry name" value="Voltage-gated potassium channels"/>
    <property type="match status" value="1"/>
</dbReference>
<feature type="transmembrane region" description="Helical" evidence="7">
    <location>
        <begin position="435"/>
        <end position="457"/>
    </location>
</feature>
<evidence type="ECO:0000256" key="2">
    <source>
        <dbReference type="ARBA" id="ARBA00022692"/>
    </source>
</evidence>
<keyword evidence="2 7" id="KW-0812">Transmembrane</keyword>
<dbReference type="EMBL" id="JH993149">
    <property type="protein sequence ID" value="EKX33239.1"/>
    <property type="molecule type" value="Genomic_DNA"/>
</dbReference>
<evidence type="ECO:0000313" key="9">
    <source>
        <dbReference type="EMBL" id="EKX33239.1"/>
    </source>
</evidence>
<dbReference type="PaxDb" id="55529-EKX33239"/>
<evidence type="ECO:0000256" key="7">
    <source>
        <dbReference type="SAM" id="Phobius"/>
    </source>
</evidence>
<dbReference type="Proteomes" id="UP000011087">
    <property type="component" value="Unassembled WGS sequence"/>
</dbReference>
<evidence type="ECO:0000313" key="11">
    <source>
        <dbReference type="Proteomes" id="UP000011087"/>
    </source>
</evidence>
<dbReference type="AlphaFoldDB" id="L1IBE8"/>
<dbReference type="eggNOG" id="KOG2302">
    <property type="taxonomic scope" value="Eukaryota"/>
</dbReference>
<dbReference type="InterPro" id="IPR027359">
    <property type="entry name" value="Volt_channel_dom_sf"/>
</dbReference>
<evidence type="ECO:0000259" key="8">
    <source>
        <dbReference type="PROSITE" id="PS50003"/>
    </source>
</evidence>
<evidence type="ECO:0000256" key="1">
    <source>
        <dbReference type="ARBA" id="ARBA00004141"/>
    </source>
</evidence>
<dbReference type="GeneID" id="17289991"/>
<keyword evidence="3 7" id="KW-1133">Transmembrane helix</keyword>
<evidence type="ECO:0000256" key="6">
    <source>
        <dbReference type="SAM" id="MobiDB-lite"/>
    </source>
</evidence>
<dbReference type="SUPFAM" id="SSF50729">
    <property type="entry name" value="PH domain-like"/>
    <property type="match status" value="1"/>
</dbReference>
<dbReference type="Gene3D" id="2.30.29.30">
    <property type="entry name" value="Pleckstrin-homology domain (PH domain)/Phosphotyrosine-binding domain (PTB)"/>
    <property type="match status" value="1"/>
</dbReference>
<feature type="coiled-coil region" evidence="5">
    <location>
        <begin position="643"/>
        <end position="670"/>
    </location>
</feature>
<protein>
    <recommendedName>
        <fullName evidence="8">PH domain-containing protein</fullName>
    </recommendedName>
</protein>
<evidence type="ECO:0000313" key="10">
    <source>
        <dbReference type="EnsemblProtists" id="EKX33239"/>
    </source>
</evidence>
<dbReference type="Gene3D" id="1.10.287.70">
    <property type="match status" value="1"/>
</dbReference>
<evidence type="ECO:0000256" key="4">
    <source>
        <dbReference type="ARBA" id="ARBA00023136"/>
    </source>
</evidence>
<dbReference type="PROSITE" id="PS50003">
    <property type="entry name" value="PH_DOMAIN"/>
    <property type="match status" value="1"/>
</dbReference>
<evidence type="ECO:0000256" key="5">
    <source>
        <dbReference type="SAM" id="Coils"/>
    </source>
</evidence>
<gene>
    <name evidence="9" type="ORF">GUITHDRAFT_148038</name>
</gene>
<dbReference type="PANTHER" id="PTHR10037">
    <property type="entry name" value="VOLTAGE-GATED CATION CHANNEL CALCIUM AND SODIUM"/>
    <property type="match status" value="1"/>
</dbReference>
<organism evidence="9">
    <name type="scientific">Guillardia theta (strain CCMP2712)</name>
    <name type="common">Cryptophyte</name>
    <dbReference type="NCBI Taxonomy" id="905079"/>
    <lineage>
        <taxon>Eukaryota</taxon>
        <taxon>Cryptophyceae</taxon>
        <taxon>Pyrenomonadales</taxon>
        <taxon>Geminigeraceae</taxon>
        <taxon>Guillardia</taxon>
    </lineage>
</organism>
<dbReference type="EnsemblProtists" id="EKX33239">
    <property type="protein sequence ID" value="EKX33239"/>
    <property type="gene ID" value="GUITHDRAFT_148038"/>
</dbReference>
<keyword evidence="11" id="KW-1185">Reference proteome</keyword>
<dbReference type="KEGG" id="gtt:GUITHDRAFT_148038"/>
<feature type="domain" description="PH" evidence="8">
    <location>
        <begin position="154"/>
        <end position="191"/>
    </location>
</feature>
<feature type="transmembrane region" description="Helical" evidence="7">
    <location>
        <begin position="264"/>
        <end position="285"/>
    </location>
</feature>
<dbReference type="PANTHER" id="PTHR10037:SF62">
    <property type="entry name" value="SODIUM CHANNEL PROTEIN 60E"/>
    <property type="match status" value="1"/>
</dbReference>
<dbReference type="Gene3D" id="1.20.120.350">
    <property type="entry name" value="Voltage-gated potassium channels. Chain C"/>
    <property type="match status" value="1"/>
</dbReference>
<reference evidence="9 11" key="1">
    <citation type="journal article" date="2012" name="Nature">
        <title>Algal genomes reveal evolutionary mosaicism and the fate of nucleomorphs.</title>
        <authorList>
            <consortium name="DOE Joint Genome Institute"/>
            <person name="Curtis B.A."/>
            <person name="Tanifuji G."/>
            <person name="Burki F."/>
            <person name="Gruber A."/>
            <person name="Irimia M."/>
            <person name="Maruyama S."/>
            <person name="Arias M.C."/>
            <person name="Ball S.G."/>
            <person name="Gile G.H."/>
            <person name="Hirakawa Y."/>
            <person name="Hopkins J.F."/>
            <person name="Kuo A."/>
            <person name="Rensing S.A."/>
            <person name="Schmutz J."/>
            <person name="Symeonidi A."/>
            <person name="Elias M."/>
            <person name="Eveleigh R.J."/>
            <person name="Herman E.K."/>
            <person name="Klute M.J."/>
            <person name="Nakayama T."/>
            <person name="Obornik M."/>
            <person name="Reyes-Prieto A."/>
            <person name="Armbrust E.V."/>
            <person name="Aves S.J."/>
            <person name="Beiko R.G."/>
            <person name="Coutinho P."/>
            <person name="Dacks J.B."/>
            <person name="Durnford D.G."/>
            <person name="Fast N.M."/>
            <person name="Green B.R."/>
            <person name="Grisdale C.J."/>
            <person name="Hempel F."/>
            <person name="Henrissat B."/>
            <person name="Hoppner M.P."/>
            <person name="Ishida K."/>
            <person name="Kim E."/>
            <person name="Koreny L."/>
            <person name="Kroth P.G."/>
            <person name="Liu Y."/>
            <person name="Malik S.B."/>
            <person name="Maier U.G."/>
            <person name="McRose D."/>
            <person name="Mock T."/>
            <person name="Neilson J.A."/>
            <person name="Onodera N.T."/>
            <person name="Poole A.M."/>
            <person name="Pritham E.J."/>
            <person name="Richards T.A."/>
            <person name="Rocap G."/>
            <person name="Roy S.W."/>
            <person name="Sarai C."/>
            <person name="Schaack S."/>
            <person name="Shirato S."/>
            <person name="Slamovits C.H."/>
            <person name="Spencer D.F."/>
            <person name="Suzuki S."/>
            <person name="Worden A.Z."/>
            <person name="Zauner S."/>
            <person name="Barry K."/>
            <person name="Bell C."/>
            <person name="Bharti A.K."/>
            <person name="Crow J.A."/>
            <person name="Grimwood J."/>
            <person name="Kramer R."/>
            <person name="Lindquist E."/>
            <person name="Lucas S."/>
            <person name="Salamov A."/>
            <person name="McFadden G.I."/>
            <person name="Lane C.E."/>
            <person name="Keeling P.J."/>
            <person name="Gray M.W."/>
            <person name="Grigoriev I.V."/>
            <person name="Archibald J.M."/>
        </authorList>
    </citation>
    <scope>NUCLEOTIDE SEQUENCE</scope>
    <source>
        <strain evidence="9 11">CCMP2712</strain>
    </source>
</reference>
<feature type="transmembrane region" description="Helical" evidence="7">
    <location>
        <begin position="393"/>
        <end position="414"/>
    </location>
</feature>
<dbReference type="InterPro" id="IPR005821">
    <property type="entry name" value="Ion_trans_dom"/>
</dbReference>
<keyword evidence="4 7" id="KW-0472">Membrane</keyword>
<keyword evidence="5" id="KW-0175">Coiled coil</keyword>
<dbReference type="Pfam" id="PF00520">
    <property type="entry name" value="Ion_trans"/>
    <property type="match status" value="1"/>
</dbReference>
<dbReference type="HOGENOM" id="CLU_401417_0_0_1"/>
<evidence type="ECO:0000256" key="3">
    <source>
        <dbReference type="ARBA" id="ARBA00022989"/>
    </source>
</evidence>
<dbReference type="InterPro" id="IPR043203">
    <property type="entry name" value="VGCC_Ca_Na"/>
</dbReference>
<feature type="compositionally biased region" description="Gly residues" evidence="6">
    <location>
        <begin position="10"/>
        <end position="24"/>
    </location>
</feature>
<dbReference type="InterPro" id="IPR011993">
    <property type="entry name" value="PH-like_dom_sf"/>
</dbReference>
<feature type="region of interest" description="Disordered" evidence="6">
    <location>
        <begin position="1"/>
        <end position="35"/>
    </location>
</feature>
<comment type="subcellular location">
    <subcellularLocation>
        <location evidence="1">Membrane</location>
        <topology evidence="1">Multi-pass membrane protein</topology>
    </subcellularLocation>
</comment>
<feature type="transmembrane region" description="Helical" evidence="7">
    <location>
        <begin position="350"/>
        <end position="373"/>
    </location>
</feature>